<proteinExistence type="inferred from homology"/>
<evidence type="ECO:0000313" key="7">
    <source>
        <dbReference type="EMBL" id="GKJ97400.1"/>
    </source>
</evidence>
<dbReference type="AlphaFoldDB" id="A0A9P3P929"/>
<dbReference type="PROSITE" id="PS51257">
    <property type="entry name" value="PROKAR_LIPOPROTEIN"/>
    <property type="match status" value="1"/>
</dbReference>
<evidence type="ECO:0000259" key="6">
    <source>
        <dbReference type="Pfam" id="PF00419"/>
    </source>
</evidence>
<gene>
    <name evidence="7" type="ORF">NUKP37_34720</name>
</gene>
<dbReference type="InterPro" id="IPR000259">
    <property type="entry name" value="Adhesion_dom_fimbrial"/>
</dbReference>
<dbReference type="SUPFAM" id="SSF49401">
    <property type="entry name" value="Bacterial adhesins"/>
    <property type="match status" value="1"/>
</dbReference>
<accession>A0A9P3P929</accession>
<dbReference type="Proteomes" id="UP001060507">
    <property type="component" value="Unassembled WGS sequence"/>
</dbReference>
<dbReference type="NCBIfam" id="NF011820">
    <property type="entry name" value="PRK15292.1"/>
    <property type="match status" value="1"/>
</dbReference>
<feature type="chain" id="PRO_5040483813" description="Fimbrial-type adhesion domain-containing protein" evidence="5">
    <location>
        <begin position="22"/>
        <end position="367"/>
    </location>
</feature>
<dbReference type="GO" id="GO:0043709">
    <property type="term" value="P:cell adhesion involved in single-species biofilm formation"/>
    <property type="evidence" value="ECO:0007669"/>
    <property type="project" value="TreeGrafter"/>
</dbReference>
<dbReference type="GO" id="GO:0009289">
    <property type="term" value="C:pilus"/>
    <property type="evidence" value="ECO:0007669"/>
    <property type="project" value="UniProtKB-SubCell"/>
</dbReference>
<comment type="subcellular location">
    <subcellularLocation>
        <location evidence="1">Fimbrium</location>
    </subcellularLocation>
</comment>
<evidence type="ECO:0000256" key="2">
    <source>
        <dbReference type="ARBA" id="ARBA00006671"/>
    </source>
</evidence>
<protein>
    <recommendedName>
        <fullName evidence="6">Fimbrial-type adhesion domain-containing protein</fullName>
    </recommendedName>
</protein>
<keyword evidence="4" id="KW-0281">Fimbrium</keyword>
<comment type="caution">
    <text evidence="7">The sequence shown here is derived from an EMBL/GenBank/DDBJ whole genome shotgun (WGS) entry which is preliminary data.</text>
</comment>
<reference evidence="7" key="1">
    <citation type="journal article" date="2022" name="J. Appl. Microbiol.">
        <title>PCR-based ORF typing of Klebsiella pneumoniae for rapid identification of global clones and transmission events.</title>
        <authorList>
            <person name="Nonogaki R."/>
            <person name="Iijima A."/>
            <person name="Kawamura K."/>
            <person name="Kayama S."/>
            <person name="Sugai M."/>
            <person name="Yagi T."/>
            <person name="Arakawa Y."/>
            <person name="Doi Y."/>
            <person name="Suzuki M."/>
        </authorList>
    </citation>
    <scope>NUCLEOTIDE SEQUENCE</scope>
    <source>
        <strain evidence="7">NUKP-37</strain>
    </source>
</reference>
<dbReference type="PANTHER" id="PTHR33420:SF12">
    <property type="entry name" value="FIMBRIN-LIKE PROTEIN FIMI-RELATED"/>
    <property type="match status" value="1"/>
</dbReference>
<organism evidence="7 8">
    <name type="scientific">Klebsiella variicola</name>
    <dbReference type="NCBI Taxonomy" id="244366"/>
    <lineage>
        <taxon>Bacteria</taxon>
        <taxon>Pseudomonadati</taxon>
        <taxon>Pseudomonadota</taxon>
        <taxon>Gammaproteobacteria</taxon>
        <taxon>Enterobacterales</taxon>
        <taxon>Enterobacteriaceae</taxon>
        <taxon>Klebsiella/Raoultella group</taxon>
        <taxon>Klebsiella</taxon>
        <taxon>Klebsiella pneumoniae complex</taxon>
    </lineage>
</organism>
<dbReference type="InterPro" id="IPR036937">
    <property type="entry name" value="Adhesion_dom_fimbrial_sf"/>
</dbReference>
<name>A0A9P3P929_KLEVA</name>
<comment type="similarity">
    <text evidence="2">Belongs to the fimbrial protein family.</text>
</comment>
<evidence type="ECO:0000313" key="8">
    <source>
        <dbReference type="Proteomes" id="UP001060507"/>
    </source>
</evidence>
<evidence type="ECO:0000256" key="5">
    <source>
        <dbReference type="SAM" id="SignalP"/>
    </source>
</evidence>
<evidence type="ECO:0000256" key="4">
    <source>
        <dbReference type="ARBA" id="ARBA00023263"/>
    </source>
</evidence>
<dbReference type="Pfam" id="PF00419">
    <property type="entry name" value="Fimbrial"/>
    <property type="match status" value="1"/>
</dbReference>
<feature type="signal peptide" evidence="5">
    <location>
        <begin position="1"/>
        <end position="21"/>
    </location>
</feature>
<evidence type="ECO:0000256" key="1">
    <source>
        <dbReference type="ARBA" id="ARBA00004561"/>
    </source>
</evidence>
<dbReference type="InterPro" id="IPR008966">
    <property type="entry name" value="Adhesion_dom_sf"/>
</dbReference>
<dbReference type="PANTHER" id="PTHR33420">
    <property type="entry name" value="FIMBRIAL SUBUNIT ELFA-RELATED"/>
    <property type="match status" value="1"/>
</dbReference>
<keyword evidence="3 5" id="KW-0732">Signal</keyword>
<evidence type="ECO:0000256" key="3">
    <source>
        <dbReference type="ARBA" id="ARBA00022729"/>
    </source>
</evidence>
<feature type="domain" description="Fimbrial-type adhesion" evidence="6">
    <location>
        <begin position="211"/>
        <end position="366"/>
    </location>
</feature>
<dbReference type="Gene3D" id="2.60.40.3310">
    <property type="match status" value="1"/>
</dbReference>
<dbReference type="EMBL" id="BQTA01000010">
    <property type="protein sequence ID" value="GKJ97400.1"/>
    <property type="molecule type" value="Genomic_DNA"/>
</dbReference>
<sequence>MGMKKLIFLFMLVLCPLYSWAACTGTNYGDVSMTNLPEKILVNAGSYTAGTVLYDSGKITRAQTELINCEGSTYAVFAWSSNNAGALIGDNIYATSVQGIGLRVKVWLNISGEYDGDTDDFSPDSQVHYIGDVNYYLGKPTGLFDYYASTHYTPAYQLQLVATGGAIASNSQLSFSDPVATVSAKDSKATLSISRLHISGTTSIQMIPMGCIVGSNNLSFAMGSINASEFNTATKVGNARQSLTLACEPGTNVSMRVAAAQASGDNPGNTVIALTAEENVATGVGVQLNMDGEALPLNTDISLYTSSRTTVTNSGADASYSYFTNPDSPGGAAAMQTLALSTNYYKTGSAVTAGSANATGVITLTYN</sequence>
<dbReference type="Gene3D" id="2.60.40.1090">
    <property type="entry name" value="Fimbrial-type adhesion domain"/>
    <property type="match status" value="1"/>
</dbReference>
<dbReference type="InterPro" id="IPR050263">
    <property type="entry name" value="Bact_Fimbrial_Adh_Pro"/>
</dbReference>